<dbReference type="KEGG" id="pfm:Pyrfu_1367"/>
<evidence type="ECO:0000256" key="1">
    <source>
        <dbReference type="SAM" id="Phobius"/>
    </source>
</evidence>
<feature type="transmembrane region" description="Helical" evidence="1">
    <location>
        <begin position="77"/>
        <end position="98"/>
    </location>
</feature>
<evidence type="ECO:0000313" key="3">
    <source>
        <dbReference type="Proteomes" id="UP000001037"/>
    </source>
</evidence>
<organism evidence="2 3">
    <name type="scientific">Pyrolobus fumarii (strain DSM 11204 / 1A)</name>
    <dbReference type="NCBI Taxonomy" id="694429"/>
    <lineage>
        <taxon>Archaea</taxon>
        <taxon>Thermoproteota</taxon>
        <taxon>Thermoprotei</taxon>
        <taxon>Desulfurococcales</taxon>
        <taxon>Pyrodictiaceae</taxon>
        <taxon>Pyrolobus</taxon>
    </lineage>
</organism>
<dbReference type="GeneID" id="11138552"/>
<dbReference type="STRING" id="694429.Pyrfu_1367"/>
<feature type="transmembrane region" description="Helical" evidence="1">
    <location>
        <begin position="39"/>
        <end position="57"/>
    </location>
</feature>
<sequence length="167" mass="17645">MAAARAYLGGSSFTASLTSLVGLYALIYSIILDFEPLTAIAVQLLLVSLIVQVYTLVTASRMLAATPGYEDLSNVVIVMLLVSALTLGILYTPLIIALGEVIGRRSRMLSEAGVLLDPWLWIPWKLLLALWPVAGPLGALVAGERITGATGVAVVAAMRVGSQEHQV</sequence>
<name>G0EGS7_PYRF1</name>
<proteinExistence type="predicted"/>
<keyword evidence="1" id="KW-0472">Membrane</keyword>
<dbReference type="RefSeq" id="WP_014026902.1">
    <property type="nucleotide sequence ID" value="NC_015931.1"/>
</dbReference>
<reference evidence="2 3" key="1">
    <citation type="journal article" date="2011" name="Stand. Genomic Sci.">
        <title>Complete genome sequence of the hyperthermophilic chemolithoautotroph Pyrolobus fumarii type strain (1A).</title>
        <authorList>
            <person name="Anderson I."/>
            <person name="Goker M."/>
            <person name="Nolan M."/>
            <person name="Lucas S."/>
            <person name="Hammon N."/>
            <person name="Deshpande S."/>
            <person name="Cheng J.F."/>
            <person name="Tapia R."/>
            <person name="Han C."/>
            <person name="Goodwin L."/>
            <person name="Pitluck S."/>
            <person name="Huntemann M."/>
            <person name="Liolios K."/>
            <person name="Ivanova N."/>
            <person name="Pagani I."/>
            <person name="Mavromatis K."/>
            <person name="Ovchinikova G."/>
            <person name="Pati A."/>
            <person name="Chen A."/>
            <person name="Palaniappan K."/>
            <person name="Land M."/>
            <person name="Hauser L."/>
            <person name="Brambilla E.M."/>
            <person name="Huber H."/>
            <person name="Yasawong M."/>
            <person name="Rohde M."/>
            <person name="Spring S."/>
            <person name="Abt B."/>
            <person name="Sikorski J."/>
            <person name="Wirth R."/>
            <person name="Detter J.C."/>
            <person name="Woyke T."/>
            <person name="Bristow J."/>
            <person name="Eisen J.A."/>
            <person name="Markowitz V."/>
            <person name="Hugenholtz P."/>
            <person name="Kyrpides N.C."/>
            <person name="Klenk H.P."/>
            <person name="Lapidus A."/>
        </authorList>
    </citation>
    <scope>NUCLEOTIDE SEQUENCE [LARGE SCALE GENOMIC DNA]</scope>
    <source>
        <strain evidence="3">DSM 11204 / 1A</strain>
    </source>
</reference>
<evidence type="ECO:0000313" key="2">
    <source>
        <dbReference type="EMBL" id="AEM39225.1"/>
    </source>
</evidence>
<dbReference type="InParanoid" id="G0EGS7"/>
<dbReference type="Proteomes" id="UP000001037">
    <property type="component" value="Chromosome"/>
</dbReference>
<dbReference type="AlphaFoldDB" id="G0EGS7"/>
<accession>G0EGS7</accession>
<keyword evidence="3" id="KW-1185">Reference proteome</keyword>
<keyword evidence="1" id="KW-0812">Transmembrane</keyword>
<keyword evidence="1" id="KW-1133">Transmembrane helix</keyword>
<dbReference type="HOGENOM" id="CLU_1590944_0_0_2"/>
<gene>
    <name evidence="2" type="ordered locus">Pyrfu_1367</name>
</gene>
<protein>
    <submittedName>
        <fullName evidence="2">Uncharacterized protein</fullName>
    </submittedName>
</protein>
<dbReference type="EMBL" id="CP002838">
    <property type="protein sequence ID" value="AEM39225.1"/>
    <property type="molecule type" value="Genomic_DNA"/>
</dbReference>
<feature type="transmembrane region" description="Helical" evidence="1">
    <location>
        <begin position="6"/>
        <end position="27"/>
    </location>
</feature>